<dbReference type="InterPro" id="IPR052300">
    <property type="entry name" value="Adhesion_Centrosome_assoc"/>
</dbReference>
<protein>
    <submittedName>
        <fullName evidence="12 13">Afadin- and alpha-actinin-binding protein-like isoform X1</fullName>
    </submittedName>
</protein>
<keyword evidence="11" id="KW-1185">Reference proteome</keyword>
<organism evidence="11 13">
    <name type="scientific">Branchiostoma belcheri</name>
    <name type="common">Amphioxus</name>
    <dbReference type="NCBI Taxonomy" id="7741"/>
    <lineage>
        <taxon>Eukaryota</taxon>
        <taxon>Metazoa</taxon>
        <taxon>Chordata</taxon>
        <taxon>Cephalochordata</taxon>
        <taxon>Leptocardii</taxon>
        <taxon>Amphioxiformes</taxon>
        <taxon>Branchiostomatidae</taxon>
        <taxon>Branchiostoma</taxon>
    </lineage>
</organism>
<evidence type="ECO:0000256" key="6">
    <source>
        <dbReference type="ARBA" id="ARBA00022949"/>
    </source>
</evidence>
<dbReference type="GO" id="GO:0036064">
    <property type="term" value="C:ciliary basal body"/>
    <property type="evidence" value="ECO:0007669"/>
    <property type="project" value="TreeGrafter"/>
</dbReference>
<evidence type="ECO:0000313" key="13">
    <source>
        <dbReference type="RefSeq" id="XP_019619684.1"/>
    </source>
</evidence>
<dbReference type="RefSeq" id="XP_019619684.1">
    <property type="nucleotide sequence ID" value="XM_019764125.1"/>
</dbReference>
<dbReference type="OrthoDB" id="312015at2759"/>
<sequence length="845" mass="94233">MTTSSFRSVFEDITAHHANIGPESADEENNVSLQMWQLLGANSPAHSGKTPLPEKYLVHRDHLRPCARLGSENVFMEPSPMVNRASNREKLCSSCMADATFQLMEELPLFSLSDGFCTPDNIQDSLVQLDQELCLLGYPSIHNKSRAKSGRSFNLVQLVNVTYDLIAGHHKHLNKQRELEDQSHKYSAEIRHLENTQQHLKDQITSSEQDQAIRQERHRQLQSDLVDQEKKTKKLQDEVRKLKSVLQSRDTQFRHDLRKKEREMARVKDRLHALAEKKKERRQGIEILNVVPRGDGGRKTWKTSKEEKKSQEELHRSIVANYEEREKELRTENQELRETLTFLQQEVSTVFSAVVRQDREHNPMSPDSLDHDDLGDGHLQMPYEVVQNIVEGKLKDQLHSMLHLIGGQTSHQGSNERNCASDEAKLNDLNAGQRAAKAAADVESRSSNGEDEESDDGCSSASLDVEARLEAYKTLIMKQEELLQQTFAAADCEQDTQVAALVKDALFIEEKMALERERREMEEEKATFAEERKRFTDAAIRLGRDRQKFEEERTHFLKYQYLNITPPKATTMSSHSHSVSMVTASGQSMMSSHPGTPSRHTVTSSVSGATSSYPMTSSVPVVMSSHPMTSSVSALTSSHPMTSSVPAVTSSHPMTPSRSVTSGFDKSVVSSPSHTRAACSRVHVPAVTSASMLAVSSVAAGRLSVSPGTAEFYRVLDQFPSPTRGNVSSSANYSSCTVTPAKAAAAQSVPPTPSTGDLYRVLDQLPSPLHNRLSFEQHAGGPSWLYKNQSPPAPAMAPPQGRHSMLCKVQTPQPVALRGTLFDPRRRRTWASPQCFRGVQASLFQ</sequence>
<evidence type="ECO:0000256" key="8">
    <source>
        <dbReference type="ARBA" id="ARBA00023212"/>
    </source>
</evidence>
<dbReference type="KEGG" id="bbel:109466413"/>
<keyword evidence="8" id="KW-0206">Cytoskeleton</keyword>
<dbReference type="Pfam" id="PF11559">
    <property type="entry name" value="ADIP"/>
    <property type="match status" value="1"/>
</dbReference>
<gene>
    <name evidence="12 13" type="primary">LOC109466413</name>
</gene>
<feature type="region of interest" description="Disordered" evidence="10">
    <location>
        <begin position="432"/>
        <end position="462"/>
    </location>
</feature>
<feature type="coiled-coil region" evidence="9">
    <location>
        <begin position="176"/>
        <end position="277"/>
    </location>
</feature>
<evidence type="ECO:0000256" key="10">
    <source>
        <dbReference type="SAM" id="MobiDB-lite"/>
    </source>
</evidence>
<dbReference type="GeneID" id="109466413"/>
<keyword evidence="7 9" id="KW-0175">Coiled coil</keyword>
<evidence type="ECO:0000313" key="12">
    <source>
        <dbReference type="RefSeq" id="XP_019619683.1"/>
    </source>
</evidence>
<dbReference type="PANTHER" id="PTHR46507:SF4">
    <property type="entry name" value="SSX FAMILY MEMBER 2 INTERACTING PROTEIN"/>
    <property type="match status" value="1"/>
</dbReference>
<name>A0A6P4YBR6_BRABE</name>
<keyword evidence="5" id="KW-0130">Cell adhesion</keyword>
<feature type="region of interest" description="Disordered" evidence="10">
    <location>
        <begin position="585"/>
        <end position="611"/>
    </location>
</feature>
<dbReference type="Proteomes" id="UP000515135">
    <property type="component" value="Unplaced"/>
</dbReference>
<evidence type="ECO:0000313" key="11">
    <source>
        <dbReference type="Proteomes" id="UP000515135"/>
    </source>
</evidence>
<evidence type="ECO:0000256" key="9">
    <source>
        <dbReference type="SAM" id="Coils"/>
    </source>
</evidence>
<keyword evidence="4" id="KW-0963">Cytoplasm</keyword>
<evidence type="ECO:0000256" key="7">
    <source>
        <dbReference type="ARBA" id="ARBA00023054"/>
    </source>
</evidence>
<feature type="compositionally biased region" description="Low complexity" evidence="10">
    <location>
        <begin position="601"/>
        <end position="611"/>
    </location>
</feature>
<feature type="compositionally biased region" description="Polar residues" evidence="10">
    <location>
        <begin position="586"/>
        <end position="600"/>
    </location>
</feature>
<evidence type="ECO:0000256" key="5">
    <source>
        <dbReference type="ARBA" id="ARBA00022889"/>
    </source>
</evidence>
<comment type="similarity">
    <text evidence="3">Belongs to the ADIP family.</text>
</comment>
<dbReference type="GO" id="GO:0034451">
    <property type="term" value="C:centriolar satellite"/>
    <property type="evidence" value="ECO:0007669"/>
    <property type="project" value="UniProtKB-SubCell"/>
</dbReference>
<proteinExistence type="inferred from homology"/>
<evidence type="ECO:0000256" key="4">
    <source>
        <dbReference type="ARBA" id="ARBA00022490"/>
    </source>
</evidence>
<feature type="coiled-coil region" evidence="9">
    <location>
        <begin position="319"/>
        <end position="346"/>
    </location>
</feature>
<dbReference type="GO" id="GO:0007155">
    <property type="term" value="P:cell adhesion"/>
    <property type="evidence" value="ECO:0007669"/>
    <property type="project" value="UniProtKB-KW"/>
</dbReference>
<comment type="subcellular location">
    <subcellularLocation>
        <location evidence="1">Cell junction</location>
    </subcellularLocation>
    <subcellularLocation>
        <location evidence="2">Cytoplasm</location>
        <location evidence="2">Cytoskeleton</location>
        <location evidence="2">Microtubule organizing center</location>
        <location evidence="2">Centrosome</location>
        <location evidence="2">Centriolar satellite</location>
    </subcellularLocation>
</comment>
<dbReference type="AlphaFoldDB" id="A0A6P4YBR6"/>
<dbReference type="InterPro" id="IPR021622">
    <property type="entry name" value="Afadin/alpha-actinin-bd"/>
</dbReference>
<dbReference type="GO" id="GO:0035735">
    <property type="term" value="P:intraciliary transport involved in cilium assembly"/>
    <property type="evidence" value="ECO:0007669"/>
    <property type="project" value="TreeGrafter"/>
</dbReference>
<feature type="coiled-coil region" evidence="9">
    <location>
        <begin position="504"/>
        <end position="538"/>
    </location>
</feature>
<reference evidence="12 13" key="1">
    <citation type="submission" date="2025-04" db="UniProtKB">
        <authorList>
            <consortium name="RefSeq"/>
        </authorList>
    </citation>
    <scope>IDENTIFICATION</scope>
    <source>
        <tissue evidence="12 13">Gonad</tissue>
    </source>
</reference>
<dbReference type="RefSeq" id="XP_019619683.1">
    <property type="nucleotide sequence ID" value="XM_019764124.1"/>
</dbReference>
<accession>A0A6P4YBR6</accession>
<evidence type="ECO:0000256" key="1">
    <source>
        <dbReference type="ARBA" id="ARBA00004282"/>
    </source>
</evidence>
<evidence type="ECO:0000256" key="2">
    <source>
        <dbReference type="ARBA" id="ARBA00004607"/>
    </source>
</evidence>
<evidence type="ECO:0000256" key="3">
    <source>
        <dbReference type="ARBA" id="ARBA00009291"/>
    </source>
</evidence>
<feature type="region of interest" description="Disordered" evidence="10">
    <location>
        <begin position="643"/>
        <end position="667"/>
    </location>
</feature>
<dbReference type="GO" id="GO:0070161">
    <property type="term" value="C:anchoring junction"/>
    <property type="evidence" value="ECO:0007669"/>
    <property type="project" value="UniProtKB-SubCell"/>
</dbReference>
<keyword evidence="6" id="KW-0965">Cell junction</keyword>
<dbReference type="PANTHER" id="PTHR46507">
    <property type="entry name" value="AFADIN- AND ALPHA-ACTININ-BINDING PROTEIN"/>
    <property type="match status" value="1"/>
</dbReference>